<dbReference type="RefSeq" id="XP_002288717.1">
    <property type="nucleotide sequence ID" value="XM_002288681.1"/>
</dbReference>
<organism evidence="4 5">
    <name type="scientific">Thalassiosira pseudonana</name>
    <name type="common">Marine diatom</name>
    <name type="synonym">Cyclotella nana</name>
    <dbReference type="NCBI Taxonomy" id="35128"/>
    <lineage>
        <taxon>Eukaryota</taxon>
        <taxon>Sar</taxon>
        <taxon>Stramenopiles</taxon>
        <taxon>Ochrophyta</taxon>
        <taxon>Bacillariophyta</taxon>
        <taxon>Coscinodiscophyceae</taxon>
        <taxon>Thalassiosirophycidae</taxon>
        <taxon>Thalassiosirales</taxon>
        <taxon>Thalassiosiraceae</taxon>
        <taxon>Thalassiosira</taxon>
    </lineage>
</organism>
<dbReference type="InParanoid" id="B8BX69"/>
<feature type="compositionally biased region" description="Low complexity" evidence="1">
    <location>
        <begin position="135"/>
        <end position="149"/>
    </location>
</feature>
<reference evidence="4 5" key="2">
    <citation type="journal article" date="2008" name="Nature">
        <title>The Phaeodactylum genome reveals the evolutionary history of diatom genomes.</title>
        <authorList>
            <person name="Bowler C."/>
            <person name="Allen A.E."/>
            <person name="Badger J.H."/>
            <person name="Grimwood J."/>
            <person name="Jabbari K."/>
            <person name="Kuo A."/>
            <person name="Maheswari U."/>
            <person name="Martens C."/>
            <person name="Maumus F."/>
            <person name="Otillar R.P."/>
            <person name="Rayko E."/>
            <person name="Salamov A."/>
            <person name="Vandepoele K."/>
            <person name="Beszteri B."/>
            <person name="Gruber A."/>
            <person name="Heijde M."/>
            <person name="Katinka M."/>
            <person name="Mock T."/>
            <person name="Valentin K."/>
            <person name="Verret F."/>
            <person name="Berges J.A."/>
            <person name="Brownlee C."/>
            <person name="Cadoret J.P."/>
            <person name="Chiovitti A."/>
            <person name="Choi C.J."/>
            <person name="Coesel S."/>
            <person name="De Martino A."/>
            <person name="Detter J.C."/>
            <person name="Durkin C."/>
            <person name="Falciatore A."/>
            <person name="Fournet J."/>
            <person name="Haruta M."/>
            <person name="Huysman M.J."/>
            <person name="Jenkins B.D."/>
            <person name="Jiroutova K."/>
            <person name="Jorgensen R.E."/>
            <person name="Joubert Y."/>
            <person name="Kaplan A."/>
            <person name="Kroger N."/>
            <person name="Kroth P.G."/>
            <person name="La Roche J."/>
            <person name="Lindquist E."/>
            <person name="Lommer M."/>
            <person name="Martin-Jezequel V."/>
            <person name="Lopez P.J."/>
            <person name="Lucas S."/>
            <person name="Mangogna M."/>
            <person name="McGinnis K."/>
            <person name="Medlin L.K."/>
            <person name="Montsant A."/>
            <person name="Oudot-Le Secq M.P."/>
            <person name="Napoli C."/>
            <person name="Obornik M."/>
            <person name="Parker M.S."/>
            <person name="Petit J.L."/>
            <person name="Porcel B.M."/>
            <person name="Poulsen N."/>
            <person name="Robison M."/>
            <person name="Rychlewski L."/>
            <person name="Rynearson T.A."/>
            <person name="Schmutz J."/>
            <person name="Shapiro H."/>
            <person name="Siaut M."/>
            <person name="Stanley M."/>
            <person name="Sussman M.R."/>
            <person name="Taylor A.R."/>
            <person name="Vardi A."/>
            <person name="von Dassow P."/>
            <person name="Vyverman W."/>
            <person name="Willis A."/>
            <person name="Wyrwicz L.S."/>
            <person name="Rokhsar D.S."/>
            <person name="Weissenbach J."/>
            <person name="Armbrust E.V."/>
            <person name="Green B.R."/>
            <person name="Van de Peer Y."/>
            <person name="Grigoriev I.V."/>
        </authorList>
    </citation>
    <scope>NUCLEOTIDE SEQUENCE [LARGE SCALE GENOMIC DNA]</scope>
    <source>
        <strain evidence="4 5">CCMP1335</strain>
    </source>
</reference>
<sequence>MSSLRPSALGASRRLLNSVAKQKHLSALFSWRYWHRPRADLFACCNQQRPFHMLTNTTNNEEHKTSTLSTSPSLILHSRPFGSSSFTSNTIASSSLVATSWVMFPSLERHFMQNSTLHLMRTSSKSKVYFSSLGTMSSSNHSTSTKPSSGNDSVKDESNKTDITKQLSTKEKVKLLFKKYGFVFVGTYMSIYFATLLSIFGSLEMGLLDPDTLSQIFKVSKDLACETADVIGPTGTGASMNEAANAYAAEFKSDITDEKRSLVDIITGYLQTWDWTAKYAEKLEKNPHLANLAVAWFIVKFTEPVRLAAAIMVVPKVAKMVGKKVPDEGEVENKL</sequence>
<feature type="domain" description="DUF1279" evidence="3">
    <location>
        <begin position="171"/>
        <end position="315"/>
    </location>
</feature>
<dbReference type="InterPro" id="IPR045866">
    <property type="entry name" value="FAM210A/B-like"/>
</dbReference>
<dbReference type="InterPro" id="IPR009688">
    <property type="entry name" value="FAM210A/B-like_dom"/>
</dbReference>
<protein>
    <recommendedName>
        <fullName evidence="3">DUF1279 domain-containing protein</fullName>
    </recommendedName>
</protein>
<keyword evidence="2" id="KW-0812">Transmembrane</keyword>
<feature type="transmembrane region" description="Helical" evidence="2">
    <location>
        <begin position="180"/>
        <end position="203"/>
    </location>
</feature>
<reference evidence="4 5" key="1">
    <citation type="journal article" date="2004" name="Science">
        <title>The genome of the diatom Thalassiosira pseudonana: ecology, evolution, and metabolism.</title>
        <authorList>
            <person name="Armbrust E.V."/>
            <person name="Berges J.A."/>
            <person name="Bowler C."/>
            <person name="Green B.R."/>
            <person name="Martinez D."/>
            <person name="Putnam N.H."/>
            <person name="Zhou S."/>
            <person name="Allen A.E."/>
            <person name="Apt K.E."/>
            <person name="Bechner M."/>
            <person name="Brzezinski M.A."/>
            <person name="Chaal B.K."/>
            <person name="Chiovitti A."/>
            <person name="Davis A.K."/>
            <person name="Demarest M.S."/>
            <person name="Detter J.C."/>
            <person name="Glavina T."/>
            <person name="Goodstein D."/>
            <person name="Hadi M.Z."/>
            <person name="Hellsten U."/>
            <person name="Hildebrand M."/>
            <person name="Jenkins B.D."/>
            <person name="Jurka J."/>
            <person name="Kapitonov V.V."/>
            <person name="Kroger N."/>
            <person name="Lau W.W."/>
            <person name="Lane T.W."/>
            <person name="Larimer F.W."/>
            <person name="Lippmeier J.C."/>
            <person name="Lucas S."/>
            <person name="Medina M."/>
            <person name="Montsant A."/>
            <person name="Obornik M."/>
            <person name="Parker M.S."/>
            <person name="Palenik B."/>
            <person name="Pazour G.J."/>
            <person name="Richardson P.M."/>
            <person name="Rynearson T.A."/>
            <person name="Saito M.A."/>
            <person name="Schwartz D.C."/>
            <person name="Thamatrakoln K."/>
            <person name="Valentin K."/>
            <person name="Vardi A."/>
            <person name="Wilkerson F.P."/>
            <person name="Rokhsar D.S."/>
        </authorList>
    </citation>
    <scope>NUCLEOTIDE SEQUENCE [LARGE SCALE GENOMIC DNA]</scope>
    <source>
        <strain evidence="4 5">CCMP1335</strain>
    </source>
</reference>
<dbReference type="Proteomes" id="UP000001449">
    <property type="component" value="Chromosome 3"/>
</dbReference>
<dbReference type="PANTHER" id="PTHR21377">
    <property type="entry name" value="PROTEIN FAM210B, MITOCHONDRIAL"/>
    <property type="match status" value="1"/>
</dbReference>
<proteinExistence type="predicted"/>
<dbReference type="EMBL" id="CM000640">
    <property type="protein sequence ID" value="EED94153.1"/>
    <property type="molecule type" value="Genomic_DNA"/>
</dbReference>
<dbReference type="eggNOG" id="ENOG502RW53">
    <property type="taxonomic scope" value="Eukaryota"/>
</dbReference>
<evidence type="ECO:0000259" key="3">
    <source>
        <dbReference type="Pfam" id="PF06916"/>
    </source>
</evidence>
<feature type="region of interest" description="Disordered" evidence="1">
    <location>
        <begin position="135"/>
        <end position="161"/>
    </location>
</feature>
<evidence type="ECO:0000313" key="5">
    <source>
        <dbReference type="Proteomes" id="UP000001449"/>
    </source>
</evidence>
<name>B8BX69_THAPS</name>
<dbReference type="KEGG" id="tps:THAPSDRAFT_3230"/>
<gene>
    <name evidence="4" type="ORF">THAPSDRAFT_3230</name>
</gene>
<keyword evidence="2" id="KW-1133">Transmembrane helix</keyword>
<evidence type="ECO:0000256" key="1">
    <source>
        <dbReference type="SAM" id="MobiDB-lite"/>
    </source>
</evidence>
<dbReference type="HOGENOM" id="CLU_830252_0_0_1"/>
<dbReference type="PaxDb" id="35128-Thaps3230"/>
<dbReference type="GeneID" id="7444034"/>
<evidence type="ECO:0000256" key="2">
    <source>
        <dbReference type="SAM" id="Phobius"/>
    </source>
</evidence>
<evidence type="ECO:0000313" key="4">
    <source>
        <dbReference type="EMBL" id="EED94153.1"/>
    </source>
</evidence>
<keyword evidence="2" id="KW-0472">Membrane</keyword>
<dbReference type="PANTHER" id="PTHR21377:SF18">
    <property type="entry name" value="DUF1279 DOMAIN-CONTAINING PROTEIN"/>
    <property type="match status" value="1"/>
</dbReference>
<dbReference type="Pfam" id="PF06916">
    <property type="entry name" value="FAM210A-B_dom"/>
    <property type="match status" value="1"/>
</dbReference>
<accession>B8BX69</accession>
<dbReference type="AlphaFoldDB" id="B8BX69"/>
<keyword evidence="5" id="KW-1185">Reference proteome</keyword>
<dbReference type="GO" id="GO:0005739">
    <property type="term" value="C:mitochondrion"/>
    <property type="evidence" value="ECO:0000318"/>
    <property type="project" value="GO_Central"/>
</dbReference>